<name>A0ABU9NSQ3_9FLAO</name>
<accession>A0ABU9NSQ3</accession>
<dbReference type="Proteomes" id="UP001468798">
    <property type="component" value="Unassembled WGS sequence"/>
</dbReference>
<keyword evidence="2" id="KW-1185">Reference proteome</keyword>
<protein>
    <recommendedName>
        <fullName evidence="3">STAS domain-containing protein</fullName>
    </recommendedName>
</protein>
<evidence type="ECO:0000313" key="1">
    <source>
        <dbReference type="EMBL" id="MEM0578383.1"/>
    </source>
</evidence>
<reference evidence="1 2" key="1">
    <citation type="submission" date="2024-03" db="EMBL/GenBank/DDBJ databases">
        <title>Two novel species of the genus Flavobacterium exhibiting potentially degradation of complex polysaccharides.</title>
        <authorList>
            <person name="Lian X."/>
        </authorList>
    </citation>
    <scope>NUCLEOTIDE SEQUENCE [LARGE SCALE GENOMIC DNA]</scope>
    <source>
        <strain evidence="1 2">N6</strain>
    </source>
</reference>
<evidence type="ECO:0000313" key="2">
    <source>
        <dbReference type="Proteomes" id="UP001468798"/>
    </source>
</evidence>
<gene>
    <name evidence="1" type="ORF">WFZ86_17905</name>
</gene>
<organism evidence="1 2">
    <name type="scientific">Flavobacterium polysaccharolyticum</name>
    <dbReference type="NCBI Taxonomy" id="3133148"/>
    <lineage>
        <taxon>Bacteria</taxon>
        <taxon>Pseudomonadati</taxon>
        <taxon>Bacteroidota</taxon>
        <taxon>Flavobacteriia</taxon>
        <taxon>Flavobacteriales</taxon>
        <taxon>Flavobacteriaceae</taxon>
        <taxon>Flavobacterium</taxon>
    </lineage>
</organism>
<proteinExistence type="predicted"/>
<sequence>MTTITLEIHPSFNSSCYFQLDRQSVFCNLIFQINSADKKRWEIKVDNTETINEIERLTKKIVLEAIQENRIILDGVRLKCTIIENGISKQHEFICPEYGTNELMLVNNFFETVQKYIFDQSFVNYIEHIEGYFVNNLPVKIFEEQPLRLRIYGSLSIHEKEALTATINKVIHTNEVVIDMTNFVGMGTILYECFCPLKNIPKLTFLANENAIRHIQAMGFNKNMVASVAKEY</sequence>
<comment type="caution">
    <text evidence="1">The sequence shown here is derived from an EMBL/GenBank/DDBJ whole genome shotgun (WGS) entry which is preliminary data.</text>
</comment>
<evidence type="ECO:0008006" key="3">
    <source>
        <dbReference type="Google" id="ProtNLM"/>
    </source>
</evidence>
<dbReference type="RefSeq" id="WP_342693201.1">
    <property type="nucleotide sequence ID" value="NZ_JBCGDP010000023.1"/>
</dbReference>
<dbReference type="EMBL" id="JBCGDP010000023">
    <property type="protein sequence ID" value="MEM0578383.1"/>
    <property type="molecule type" value="Genomic_DNA"/>
</dbReference>